<dbReference type="STRING" id="212667.VFDL14_24070"/>
<evidence type="ECO:0000313" key="2">
    <source>
        <dbReference type="EMBL" id="KDN28465.1"/>
    </source>
</evidence>
<gene>
    <name evidence="2" type="ORF">VFDL14_24070</name>
</gene>
<dbReference type="RefSeq" id="WP_032551433.1">
    <property type="nucleotide sequence ID" value="NZ_JFFR01000020.1"/>
</dbReference>
<reference evidence="2 3" key="1">
    <citation type="submission" date="2014-02" db="EMBL/GenBank/DDBJ databases">
        <title>Vibrio fortis Dalian14 Genome Sequencing.</title>
        <authorList>
            <person name="Wang Y."/>
            <person name="Song L."/>
            <person name="Liu G."/>
            <person name="Ding J."/>
        </authorList>
    </citation>
    <scope>NUCLEOTIDE SEQUENCE [LARGE SCALE GENOMIC DNA]</scope>
    <source>
        <strain evidence="2 3">Dalian14</strain>
    </source>
</reference>
<proteinExistence type="predicted"/>
<dbReference type="Proteomes" id="UP000027219">
    <property type="component" value="Unassembled WGS sequence"/>
</dbReference>
<feature type="signal peptide" evidence="1">
    <location>
        <begin position="1"/>
        <end position="23"/>
    </location>
</feature>
<comment type="caution">
    <text evidence="2">The sequence shown here is derived from an EMBL/GenBank/DDBJ whole genome shotgun (WGS) entry which is preliminary data.</text>
</comment>
<evidence type="ECO:0000313" key="3">
    <source>
        <dbReference type="Proteomes" id="UP000027219"/>
    </source>
</evidence>
<dbReference type="Pfam" id="PF11101">
    <property type="entry name" value="DUF2884"/>
    <property type="match status" value="1"/>
</dbReference>
<keyword evidence="1" id="KW-0732">Signal</keyword>
<dbReference type="AlphaFoldDB" id="A0A066UN11"/>
<keyword evidence="3" id="KW-1185">Reference proteome</keyword>
<protein>
    <submittedName>
        <fullName evidence="2">Chemotaxis protein</fullName>
    </submittedName>
</protein>
<dbReference type="OrthoDB" id="5904592at2"/>
<organism evidence="2 3">
    <name type="scientific">Vibrio fortis</name>
    <dbReference type="NCBI Taxonomy" id="212667"/>
    <lineage>
        <taxon>Bacteria</taxon>
        <taxon>Pseudomonadati</taxon>
        <taxon>Pseudomonadota</taxon>
        <taxon>Gammaproteobacteria</taxon>
        <taxon>Vibrionales</taxon>
        <taxon>Vibrionaceae</taxon>
        <taxon>Vibrio</taxon>
    </lineage>
</organism>
<feature type="chain" id="PRO_5001631158" evidence="1">
    <location>
        <begin position="24"/>
        <end position="251"/>
    </location>
</feature>
<sequence length="251" mass="28261">MKKSVLIASLSMVLAAASVPAYAAQCRVDLKNELRIDQQTVEIHQTNGDMAVLDGNDLYIHGEKVELDADQQAAIERYRESMSEYLPQAKAMAKEGLALANDVIDDIAVSLDAPEAFDNVKKSMSDFFAEMEARYYKDGDLVLPAESFESMANGWSEDFDKAMEIFNEEFISSAFNAMSEKMKQEGGLNLTEMADSMSELKLKIEERFKEHSQQVEKEAEAFCDSLDEMAEQEKSLQKKIPNLKDYQVFTI</sequence>
<name>A0A066UN11_9VIBR</name>
<evidence type="ECO:0000256" key="1">
    <source>
        <dbReference type="SAM" id="SignalP"/>
    </source>
</evidence>
<accession>A0A066UN11</accession>
<dbReference type="InterPro" id="IPR021307">
    <property type="entry name" value="DUF2884"/>
</dbReference>
<dbReference type="EMBL" id="JFFR01000020">
    <property type="protein sequence ID" value="KDN28465.1"/>
    <property type="molecule type" value="Genomic_DNA"/>
</dbReference>